<accession>A0A9P3LJR1</accession>
<gene>
    <name evidence="1" type="ORF">PsYK624_131480</name>
</gene>
<sequence>MTRQNSRARVWPVDLTGRTAPMLAKVVAEELPCCWLRLAPRTKRSGATRNLTWTARSSVIAARRLPLPHVVTTLETCGNLGFSFGLVVAKISGGSIAPSDQRAEITEARFISSALMSVETLRNPNRARAREVPYGDSCSHWYF</sequence>
<dbReference type="Proteomes" id="UP000703269">
    <property type="component" value="Unassembled WGS sequence"/>
</dbReference>
<evidence type="ECO:0000313" key="2">
    <source>
        <dbReference type="Proteomes" id="UP000703269"/>
    </source>
</evidence>
<evidence type="ECO:0000313" key="1">
    <source>
        <dbReference type="EMBL" id="GJE96939.1"/>
    </source>
</evidence>
<dbReference type="AlphaFoldDB" id="A0A9P3LJR1"/>
<organism evidence="1 2">
    <name type="scientific">Phanerochaete sordida</name>
    <dbReference type="NCBI Taxonomy" id="48140"/>
    <lineage>
        <taxon>Eukaryota</taxon>
        <taxon>Fungi</taxon>
        <taxon>Dikarya</taxon>
        <taxon>Basidiomycota</taxon>
        <taxon>Agaricomycotina</taxon>
        <taxon>Agaricomycetes</taxon>
        <taxon>Polyporales</taxon>
        <taxon>Phanerochaetaceae</taxon>
        <taxon>Phanerochaete</taxon>
    </lineage>
</organism>
<dbReference type="EMBL" id="BPQB01000065">
    <property type="protein sequence ID" value="GJE96939.1"/>
    <property type="molecule type" value="Genomic_DNA"/>
</dbReference>
<reference evidence="1 2" key="1">
    <citation type="submission" date="2021-08" db="EMBL/GenBank/DDBJ databases">
        <title>Draft Genome Sequence of Phanerochaete sordida strain YK-624.</title>
        <authorList>
            <person name="Mori T."/>
            <person name="Dohra H."/>
            <person name="Suzuki T."/>
            <person name="Kawagishi H."/>
            <person name="Hirai H."/>
        </authorList>
    </citation>
    <scope>NUCLEOTIDE SEQUENCE [LARGE SCALE GENOMIC DNA]</scope>
    <source>
        <strain evidence="1 2">YK-624</strain>
    </source>
</reference>
<comment type="caution">
    <text evidence="1">The sequence shown here is derived from an EMBL/GenBank/DDBJ whole genome shotgun (WGS) entry which is preliminary data.</text>
</comment>
<keyword evidence="2" id="KW-1185">Reference proteome</keyword>
<protein>
    <submittedName>
        <fullName evidence="1">Uncharacterized protein</fullName>
    </submittedName>
</protein>
<proteinExistence type="predicted"/>
<name>A0A9P3LJR1_9APHY</name>